<keyword evidence="3" id="KW-0804">Transcription</keyword>
<dbReference type="Gene3D" id="3.80.10.10">
    <property type="entry name" value="Ribonuclease Inhibitor"/>
    <property type="match status" value="2"/>
</dbReference>
<evidence type="ECO:0000313" key="3">
    <source>
        <dbReference type="EMBL" id="CAL4797003.1"/>
    </source>
</evidence>
<dbReference type="Proteomes" id="UP001152797">
    <property type="component" value="Unassembled WGS sequence"/>
</dbReference>
<proteinExistence type="predicted"/>
<gene>
    <name evidence="1" type="ORF">C1SCF055_LOCUS35030</name>
</gene>
<reference evidence="1" key="1">
    <citation type="submission" date="2022-10" db="EMBL/GenBank/DDBJ databases">
        <authorList>
            <person name="Chen Y."/>
            <person name="Dougan E. K."/>
            <person name="Chan C."/>
            <person name="Rhodes N."/>
            <person name="Thang M."/>
        </authorList>
    </citation>
    <scope>NUCLEOTIDE SEQUENCE</scope>
</reference>
<dbReference type="SUPFAM" id="SSF52047">
    <property type="entry name" value="RNI-like"/>
    <property type="match status" value="1"/>
</dbReference>
<protein>
    <submittedName>
        <fullName evidence="3">DNA-directed RNA polymerase subunit beta</fullName>
    </submittedName>
</protein>
<evidence type="ECO:0000313" key="1">
    <source>
        <dbReference type="EMBL" id="CAI4009691.1"/>
    </source>
</evidence>
<dbReference type="EMBL" id="CAMXCT020004595">
    <property type="protein sequence ID" value="CAL1163066.1"/>
    <property type="molecule type" value="Genomic_DNA"/>
</dbReference>
<dbReference type="OrthoDB" id="414292at2759"/>
<evidence type="ECO:0000313" key="4">
    <source>
        <dbReference type="Proteomes" id="UP001152797"/>
    </source>
</evidence>
<dbReference type="EMBL" id="CAMXCT010004595">
    <property type="protein sequence ID" value="CAI4009691.1"/>
    <property type="molecule type" value="Genomic_DNA"/>
</dbReference>
<reference evidence="2" key="2">
    <citation type="submission" date="2024-04" db="EMBL/GenBank/DDBJ databases">
        <authorList>
            <person name="Chen Y."/>
            <person name="Shah S."/>
            <person name="Dougan E. K."/>
            <person name="Thang M."/>
            <person name="Chan C."/>
        </authorList>
    </citation>
    <scope>NUCLEOTIDE SEQUENCE [LARGE SCALE GENOMIC DNA]</scope>
</reference>
<dbReference type="AlphaFoldDB" id="A0A9P1DHF9"/>
<keyword evidence="4" id="KW-1185">Reference proteome</keyword>
<accession>A0A9P1DHF9</accession>
<organism evidence="1">
    <name type="scientific">Cladocopium goreaui</name>
    <dbReference type="NCBI Taxonomy" id="2562237"/>
    <lineage>
        <taxon>Eukaryota</taxon>
        <taxon>Sar</taxon>
        <taxon>Alveolata</taxon>
        <taxon>Dinophyceae</taxon>
        <taxon>Suessiales</taxon>
        <taxon>Symbiodiniaceae</taxon>
        <taxon>Cladocopium</taxon>
    </lineage>
</organism>
<comment type="caution">
    <text evidence="1">The sequence shown here is derived from an EMBL/GenBank/DDBJ whole genome shotgun (WGS) entry which is preliminary data.</text>
</comment>
<sequence>MEKKTPRSETRSVAMRENPFPVKVIEPGLQLDIEESQTSNKEDYDRILQNVAGFEPSHMPEPGDVRTSQENFRKFNCRLRAEMALAMWYQVVQQSLPDPKRLARAILADDSRTTLNKNFSHSKFSDYHLAQLAAALPSNLRHLQLSFWCGQIGTPGIRALSKSLSQLKHLETLMLDCQMCSQIGQTGVDALGLCLPATITVLRLNFHAANLRNINGLAKGISNLKNLRALSIDVGGIENMDHRQVGTLAESFPPRLMNLHLGLRGCPYFTSSGVQLLVLSLPAEMSMLSLNFSVCDQINNDAVRWLAFKMPCLLKVLWIDLSDCVQVDDTSAILLLQRLPPTLKGVKIKLTGTRVSQPIQRAGRKLETIRRLLESQERKPGLLGLRQKSPMRSAGTTNTIDMAEFKFASSTYASQTHFAQPMEQYRAAASACAKPCAGSSIRFLLSVTQRSQGSENAKNSKGLLAMSKADSVTNTSNRRCKTAPAAWKKDSVKRCATCF</sequence>
<dbReference type="InterPro" id="IPR032675">
    <property type="entry name" value="LRR_dom_sf"/>
</dbReference>
<dbReference type="GO" id="GO:0000428">
    <property type="term" value="C:DNA-directed RNA polymerase complex"/>
    <property type="evidence" value="ECO:0007669"/>
    <property type="project" value="UniProtKB-KW"/>
</dbReference>
<name>A0A9P1DHF9_9DINO</name>
<dbReference type="EMBL" id="CAMXCT030004595">
    <property type="protein sequence ID" value="CAL4797003.1"/>
    <property type="molecule type" value="Genomic_DNA"/>
</dbReference>
<keyword evidence="3" id="KW-0240">DNA-directed RNA polymerase</keyword>
<evidence type="ECO:0000313" key="2">
    <source>
        <dbReference type="EMBL" id="CAL1163066.1"/>
    </source>
</evidence>